<reference evidence="8 9" key="1">
    <citation type="submission" date="2020-02" db="EMBL/GenBank/DDBJ databases">
        <title>Draft genome sequence of Haematococcus lacustris strain NIES-144.</title>
        <authorList>
            <person name="Morimoto D."/>
            <person name="Nakagawa S."/>
            <person name="Yoshida T."/>
            <person name="Sawayama S."/>
        </authorList>
    </citation>
    <scope>NUCLEOTIDE SEQUENCE [LARGE SCALE GENOMIC DNA]</scope>
    <source>
        <strain evidence="8 9">NIES-144</strain>
    </source>
</reference>
<keyword evidence="6" id="KW-0456">Lyase</keyword>
<evidence type="ECO:0000256" key="5">
    <source>
        <dbReference type="ARBA" id="ARBA00023136"/>
    </source>
</evidence>
<feature type="non-terminal residue" evidence="8">
    <location>
        <position position="236"/>
    </location>
</feature>
<comment type="subcellular location">
    <subcellularLocation>
        <location evidence="1">Membrane</location>
    </subcellularLocation>
</comment>
<evidence type="ECO:0000256" key="3">
    <source>
        <dbReference type="ARBA" id="ARBA00022741"/>
    </source>
</evidence>
<evidence type="ECO:0000259" key="7">
    <source>
        <dbReference type="PROSITE" id="PS50125"/>
    </source>
</evidence>
<protein>
    <submittedName>
        <fullName evidence="8">Guanylate cyclase domain-containing protein</fullName>
    </submittedName>
</protein>
<keyword evidence="3" id="KW-0547">Nucleotide-binding</keyword>
<accession>A0A699ZJ83</accession>
<dbReference type="SUPFAM" id="SSF55073">
    <property type="entry name" value="Nucleotide cyclase"/>
    <property type="match status" value="1"/>
</dbReference>
<keyword evidence="4" id="KW-1133">Transmembrane helix</keyword>
<dbReference type="SMART" id="SM00044">
    <property type="entry name" value="CYCc"/>
    <property type="match status" value="1"/>
</dbReference>
<evidence type="ECO:0000256" key="4">
    <source>
        <dbReference type="ARBA" id="ARBA00022989"/>
    </source>
</evidence>
<comment type="caution">
    <text evidence="8">The sequence shown here is derived from an EMBL/GenBank/DDBJ whole genome shotgun (WGS) entry which is preliminary data.</text>
</comment>
<dbReference type="PANTHER" id="PTHR11920">
    <property type="entry name" value="GUANYLYL CYCLASE"/>
    <property type="match status" value="1"/>
</dbReference>
<dbReference type="PANTHER" id="PTHR11920:SF335">
    <property type="entry name" value="GUANYLATE CYCLASE"/>
    <property type="match status" value="1"/>
</dbReference>
<feature type="domain" description="Guanylate cyclase" evidence="7">
    <location>
        <begin position="79"/>
        <end position="202"/>
    </location>
</feature>
<name>A0A699ZJ83_HAELA</name>
<organism evidence="8 9">
    <name type="scientific">Haematococcus lacustris</name>
    <name type="common">Green alga</name>
    <name type="synonym">Haematococcus pluvialis</name>
    <dbReference type="NCBI Taxonomy" id="44745"/>
    <lineage>
        <taxon>Eukaryota</taxon>
        <taxon>Viridiplantae</taxon>
        <taxon>Chlorophyta</taxon>
        <taxon>core chlorophytes</taxon>
        <taxon>Chlorophyceae</taxon>
        <taxon>CS clade</taxon>
        <taxon>Chlamydomonadales</taxon>
        <taxon>Haematococcaceae</taxon>
        <taxon>Haematococcus</taxon>
    </lineage>
</organism>
<keyword evidence="5" id="KW-0472">Membrane</keyword>
<evidence type="ECO:0000256" key="6">
    <source>
        <dbReference type="ARBA" id="ARBA00023239"/>
    </source>
</evidence>
<dbReference type="AlphaFoldDB" id="A0A699ZJ83"/>
<dbReference type="GO" id="GO:0001653">
    <property type="term" value="F:peptide receptor activity"/>
    <property type="evidence" value="ECO:0007669"/>
    <property type="project" value="TreeGrafter"/>
</dbReference>
<dbReference type="InterPro" id="IPR050401">
    <property type="entry name" value="Cyclic_nucleotide_synthase"/>
</dbReference>
<dbReference type="Pfam" id="PF00211">
    <property type="entry name" value="Guanylate_cyc"/>
    <property type="match status" value="1"/>
</dbReference>
<dbReference type="GO" id="GO:0004016">
    <property type="term" value="F:adenylate cyclase activity"/>
    <property type="evidence" value="ECO:0007669"/>
    <property type="project" value="TreeGrafter"/>
</dbReference>
<dbReference type="GO" id="GO:0000166">
    <property type="term" value="F:nucleotide binding"/>
    <property type="evidence" value="ECO:0007669"/>
    <property type="project" value="UniProtKB-KW"/>
</dbReference>
<sequence length="236" mass="25370">MGVSSVQVTVKRITNHAGQPGLLVVQQVGVIKLQSDVSAEARIEALLADLAVVEYLSTSKNVNVPEQMAQLARRHKDVTLLFMDIVGFTAMSKEVAPEAVMVFLNTLFALFDALCDKHGVMKVETAGDCYIVAGGILDLPRTKGREQQQGAQEAGFTEVLQEHDAADSAARVMAFAKDMMIGQKIPKFAVFGDTMNVASRMESTCIPGRIQLSAVTASLMPHELLQPTGGIQVKGQ</sequence>
<dbReference type="Proteomes" id="UP000485058">
    <property type="component" value="Unassembled WGS sequence"/>
</dbReference>
<dbReference type="PROSITE" id="PS50125">
    <property type="entry name" value="GUANYLATE_CYCLASE_2"/>
    <property type="match status" value="1"/>
</dbReference>
<gene>
    <name evidence="8" type="ORF">HaLaN_20161</name>
</gene>
<dbReference type="GO" id="GO:0005886">
    <property type="term" value="C:plasma membrane"/>
    <property type="evidence" value="ECO:0007669"/>
    <property type="project" value="TreeGrafter"/>
</dbReference>
<dbReference type="Gene3D" id="3.30.70.1230">
    <property type="entry name" value="Nucleotide cyclase"/>
    <property type="match status" value="2"/>
</dbReference>
<dbReference type="CDD" id="cd07302">
    <property type="entry name" value="CHD"/>
    <property type="match status" value="1"/>
</dbReference>
<evidence type="ECO:0000313" key="9">
    <source>
        <dbReference type="Proteomes" id="UP000485058"/>
    </source>
</evidence>
<dbReference type="InterPro" id="IPR029787">
    <property type="entry name" value="Nucleotide_cyclase"/>
</dbReference>
<evidence type="ECO:0000256" key="1">
    <source>
        <dbReference type="ARBA" id="ARBA00004370"/>
    </source>
</evidence>
<proteinExistence type="predicted"/>
<dbReference type="GO" id="GO:0007168">
    <property type="term" value="P:receptor guanylyl cyclase signaling pathway"/>
    <property type="evidence" value="ECO:0007669"/>
    <property type="project" value="TreeGrafter"/>
</dbReference>
<dbReference type="GO" id="GO:0004383">
    <property type="term" value="F:guanylate cyclase activity"/>
    <property type="evidence" value="ECO:0007669"/>
    <property type="project" value="TreeGrafter"/>
</dbReference>
<dbReference type="EMBL" id="BLLF01002093">
    <property type="protein sequence ID" value="GFH22663.1"/>
    <property type="molecule type" value="Genomic_DNA"/>
</dbReference>
<dbReference type="GO" id="GO:0035556">
    <property type="term" value="P:intracellular signal transduction"/>
    <property type="evidence" value="ECO:0007669"/>
    <property type="project" value="InterPro"/>
</dbReference>
<evidence type="ECO:0000256" key="2">
    <source>
        <dbReference type="ARBA" id="ARBA00022692"/>
    </source>
</evidence>
<dbReference type="InterPro" id="IPR001054">
    <property type="entry name" value="A/G_cyclase"/>
</dbReference>
<evidence type="ECO:0000313" key="8">
    <source>
        <dbReference type="EMBL" id="GFH22663.1"/>
    </source>
</evidence>
<keyword evidence="9" id="KW-1185">Reference proteome</keyword>
<keyword evidence="2" id="KW-0812">Transmembrane</keyword>